<reference evidence="2" key="1">
    <citation type="journal article" date="2014" name="Environ. Microbiol.">
        <title>Comparative genomics of the marine bacterial genus Glaciecola reveals the high degree of genomic diversity and genomic characteristic for cold adaptation.</title>
        <authorList>
            <person name="Qin Q.L."/>
            <person name="Xie B.B."/>
            <person name="Yu Y."/>
            <person name="Shu Y.L."/>
            <person name="Rong J.C."/>
            <person name="Zhang Y.J."/>
            <person name="Zhao D.L."/>
            <person name="Chen X.L."/>
            <person name="Zhang X.Y."/>
            <person name="Chen B."/>
            <person name="Zhou B.C."/>
            <person name="Zhang Y.Z."/>
        </authorList>
    </citation>
    <scope>NUCLEOTIDE SEQUENCE [LARGE SCALE GENOMIC DNA]</scope>
    <source>
        <strain evidence="2">LMG 21857</strain>
    </source>
</reference>
<dbReference type="STRING" id="1129793.GPLA_1590"/>
<accession>K6YIE9</accession>
<evidence type="ECO:0000313" key="1">
    <source>
        <dbReference type="EMBL" id="GAC32504.1"/>
    </source>
</evidence>
<protein>
    <submittedName>
        <fullName evidence="1">Uncharacterized protein</fullName>
    </submittedName>
</protein>
<dbReference type="AlphaFoldDB" id="K6YIE9"/>
<keyword evidence="2" id="KW-1185">Reference proteome</keyword>
<name>K6YIE9_9ALTE</name>
<dbReference type="EMBL" id="BAER01000039">
    <property type="protein sequence ID" value="GAC32504.1"/>
    <property type="molecule type" value="Genomic_DNA"/>
</dbReference>
<proteinExistence type="predicted"/>
<dbReference type="RefSeq" id="WP_007104297.1">
    <property type="nucleotide sequence ID" value="NZ_BAER01000039.1"/>
</dbReference>
<sequence>MLRFFKVFVILLLIVVGLAAVLFIASVEDKPLVVSASATQVDDADSVKELIEQIQQSVKDRTLDQQIPLSENQLNSLVGFLQRAKEQFQGQVNITPVASSISASYQLPRNPIGRYINFSALILPGTGLQLSEVRLGSIVLPGKETLATLVWLADGWTDSTIASQFVQQIDSIRMFQGSMVIAMRPLDAFLRNLKDLKRDISVDTDLSLATAHYLRFLANLDVGKRPSSQSLARYIQPLFVEAMSRSAADTAGEENEAAIMAIATYAGHHRFANFVGNVQPQPKRIAAPRIMPTLMGRSDLSQHFIFSAAIKVLSEQGLTAAIGEFKELMDRGEGGSGYSFIDLAADHAGVNFAQVATDEKRAFALQRLLAASSSESPFFPDTAGLPENLNKAAFTERFKQVDSPEYKTLLAEIDRRIGLLPVSQLTQTQ</sequence>
<gene>
    <name evidence="1" type="ORF">GPLA_1590</name>
</gene>
<organism evidence="1 2">
    <name type="scientific">Paraglaciecola polaris LMG 21857</name>
    <dbReference type="NCBI Taxonomy" id="1129793"/>
    <lineage>
        <taxon>Bacteria</taxon>
        <taxon>Pseudomonadati</taxon>
        <taxon>Pseudomonadota</taxon>
        <taxon>Gammaproteobacteria</taxon>
        <taxon>Alteromonadales</taxon>
        <taxon>Alteromonadaceae</taxon>
        <taxon>Paraglaciecola</taxon>
    </lineage>
</organism>
<dbReference type="Proteomes" id="UP000006322">
    <property type="component" value="Unassembled WGS sequence"/>
</dbReference>
<evidence type="ECO:0000313" key="2">
    <source>
        <dbReference type="Proteomes" id="UP000006322"/>
    </source>
</evidence>
<comment type="caution">
    <text evidence="1">The sequence shown here is derived from an EMBL/GenBank/DDBJ whole genome shotgun (WGS) entry which is preliminary data.</text>
</comment>